<keyword evidence="2" id="KW-1133">Transmembrane helix</keyword>
<sequence>MDDPPPPPPPPHGQNPRPPGGGLPQGNYDIFIIPPHSAGGGFLYLPSMQPHRNSFLLGVACTLLAVGVWTLVMPVLKQWTTQLVASGGVGVLLLVIGVGVAGWAWGKTQVESEHPGPGHGGAGQESKQGYRYEHQGKSWAPPPPGPEPQPGPQASGPPPNSYAPPPPPPPPPQSEPDPPPPPKPERPPPPKSEPEPKPAPKPAAASGWEKAREETRKREEERKRAEELRKKREEAQKLREEAEKAAKAKAEKEKWEQARAREKEQREREARERIARARLAREKEAREKETKEREATERFERQKEEVKARAAAAAAAAPKTPPPPKSATAAPKSTASSNRQERSAAPTSYLGSESGYRPYDEPTSRPKYKSSGSSISGYSESSYAPSASTARTTPPPSHRGPYSTTDPDKIQIKAVYLFSDSFPHKPLAQLISNEAPVTDGLILRIKTEGLFIDDDVRGVPQREWDVKAWTLKHIEEGDAGGFKVVRFTTRDAENKKFTFVLDAAKEGGKVSMGLQRLRKGPQVRALGMNGLKAAEMQALLGGLGWL</sequence>
<protein>
    <recommendedName>
        <fullName evidence="7">Proline-rich protein RiP-15</fullName>
    </recommendedName>
</protein>
<comment type="caution">
    <text evidence="4">The sequence shown here is derived from an EMBL/GenBank/DDBJ whole genome shotgun (WGS) entry which is preliminary data.</text>
</comment>
<feature type="compositionally biased region" description="Basic and acidic residues" evidence="1">
    <location>
        <begin position="183"/>
        <end position="198"/>
    </location>
</feature>
<dbReference type="VEuPathDB" id="FungiDB:BTJ68_04817"/>
<name>A0A3M7IIR6_HORWE</name>
<evidence type="ECO:0000256" key="2">
    <source>
        <dbReference type="SAM" id="Phobius"/>
    </source>
</evidence>
<dbReference type="EMBL" id="QWIS01000087">
    <property type="protein sequence ID" value="RMZ08297.1"/>
    <property type="molecule type" value="Genomic_DNA"/>
</dbReference>
<dbReference type="OrthoDB" id="5421842at2759"/>
<evidence type="ECO:0000313" key="4">
    <source>
        <dbReference type="EMBL" id="RMZ25441.1"/>
    </source>
</evidence>
<dbReference type="Proteomes" id="UP000280598">
    <property type="component" value="Unassembled WGS sequence"/>
</dbReference>
<evidence type="ECO:0008006" key="7">
    <source>
        <dbReference type="Google" id="ProtNLM"/>
    </source>
</evidence>
<evidence type="ECO:0000313" key="5">
    <source>
        <dbReference type="Proteomes" id="UP000280598"/>
    </source>
</evidence>
<reference evidence="5 6" key="1">
    <citation type="journal article" date="2018" name="BMC Genomics">
        <title>Genomic evidence for intraspecific hybridization in a clonal and extremely halotolerant yeast.</title>
        <authorList>
            <person name="Gostincar C."/>
            <person name="Stajich J.E."/>
            <person name="Zupancic J."/>
            <person name="Zalar P."/>
            <person name="Gunde-Cimerman N."/>
        </authorList>
    </citation>
    <scope>NUCLEOTIDE SEQUENCE [LARGE SCALE GENOMIC DNA]</scope>
    <source>
        <strain evidence="4 6">EXF-120</strain>
        <strain evidence="3 5">EXF-562</strain>
    </source>
</reference>
<accession>A0A3M7IIR6</accession>
<keyword evidence="2" id="KW-0812">Transmembrane</keyword>
<evidence type="ECO:0000313" key="6">
    <source>
        <dbReference type="Proteomes" id="UP000281677"/>
    </source>
</evidence>
<dbReference type="AlphaFoldDB" id="A0A3M7IIR6"/>
<dbReference type="Proteomes" id="UP000281677">
    <property type="component" value="Unassembled WGS sequence"/>
</dbReference>
<evidence type="ECO:0000256" key="1">
    <source>
        <dbReference type="SAM" id="MobiDB-lite"/>
    </source>
</evidence>
<dbReference type="EMBL" id="QWIT01000354">
    <property type="protein sequence ID" value="RMZ25441.1"/>
    <property type="molecule type" value="Genomic_DNA"/>
</dbReference>
<dbReference type="VEuPathDB" id="FungiDB:BTJ68_07577"/>
<evidence type="ECO:0000313" key="3">
    <source>
        <dbReference type="EMBL" id="RMZ08297.1"/>
    </source>
</evidence>
<keyword evidence="2" id="KW-0472">Membrane</keyword>
<feature type="region of interest" description="Disordered" evidence="1">
    <location>
        <begin position="1"/>
        <end position="21"/>
    </location>
</feature>
<feature type="transmembrane region" description="Helical" evidence="2">
    <location>
        <begin position="83"/>
        <end position="105"/>
    </location>
</feature>
<gene>
    <name evidence="4" type="ORF">D0859_10519</name>
    <name evidence="3" type="ORF">D0860_04741</name>
</gene>
<feature type="compositionally biased region" description="Low complexity" evidence="1">
    <location>
        <begin position="326"/>
        <end position="336"/>
    </location>
</feature>
<feature type="compositionally biased region" description="Basic and acidic residues" evidence="1">
    <location>
        <begin position="209"/>
        <end position="308"/>
    </location>
</feature>
<feature type="compositionally biased region" description="Low complexity" evidence="1">
    <location>
        <begin position="369"/>
        <end position="392"/>
    </location>
</feature>
<organism evidence="4 6">
    <name type="scientific">Hortaea werneckii</name>
    <name type="common">Black yeast</name>
    <name type="synonym">Cladosporium werneckii</name>
    <dbReference type="NCBI Taxonomy" id="91943"/>
    <lineage>
        <taxon>Eukaryota</taxon>
        <taxon>Fungi</taxon>
        <taxon>Dikarya</taxon>
        <taxon>Ascomycota</taxon>
        <taxon>Pezizomycotina</taxon>
        <taxon>Dothideomycetes</taxon>
        <taxon>Dothideomycetidae</taxon>
        <taxon>Mycosphaerellales</taxon>
        <taxon>Teratosphaeriaceae</taxon>
        <taxon>Hortaea</taxon>
    </lineage>
</organism>
<proteinExistence type="predicted"/>
<feature type="region of interest" description="Disordered" evidence="1">
    <location>
        <begin position="109"/>
        <end position="406"/>
    </location>
</feature>
<feature type="compositionally biased region" description="Pro residues" evidence="1">
    <location>
        <begin position="140"/>
        <end position="182"/>
    </location>
</feature>
<feature type="transmembrane region" description="Helical" evidence="2">
    <location>
        <begin position="55"/>
        <end position="76"/>
    </location>
</feature>
<dbReference type="PRINTS" id="PR01217">
    <property type="entry name" value="PRICHEXTENSN"/>
</dbReference>